<evidence type="ECO:0000259" key="1">
    <source>
        <dbReference type="Pfam" id="PF00931"/>
    </source>
</evidence>
<accession>A0ABC9B9I2</accession>
<evidence type="ECO:0000313" key="2">
    <source>
        <dbReference type="EMBL" id="CAL4995303.1"/>
    </source>
</evidence>
<gene>
    <name evidence="2" type="ORF">URODEC1_LOCUS62280</name>
</gene>
<dbReference type="AlphaFoldDB" id="A0ABC9B9I2"/>
<dbReference type="SUPFAM" id="SSF52540">
    <property type="entry name" value="P-loop containing nucleoside triphosphate hydrolases"/>
    <property type="match status" value="1"/>
</dbReference>
<dbReference type="Pfam" id="PF00931">
    <property type="entry name" value="NB-ARC"/>
    <property type="match status" value="1"/>
</dbReference>
<reference evidence="2 3" key="2">
    <citation type="submission" date="2024-10" db="EMBL/GenBank/DDBJ databases">
        <authorList>
            <person name="Ryan C."/>
        </authorList>
    </citation>
    <scope>NUCLEOTIDE SEQUENCE [LARGE SCALE GENOMIC DNA]</scope>
</reference>
<feature type="domain" description="NB-ARC" evidence="1">
    <location>
        <begin position="178"/>
        <end position="336"/>
    </location>
</feature>
<organism evidence="2 3">
    <name type="scientific">Urochloa decumbens</name>
    <dbReference type="NCBI Taxonomy" id="240449"/>
    <lineage>
        <taxon>Eukaryota</taxon>
        <taxon>Viridiplantae</taxon>
        <taxon>Streptophyta</taxon>
        <taxon>Embryophyta</taxon>
        <taxon>Tracheophyta</taxon>
        <taxon>Spermatophyta</taxon>
        <taxon>Magnoliopsida</taxon>
        <taxon>Liliopsida</taxon>
        <taxon>Poales</taxon>
        <taxon>Poaceae</taxon>
        <taxon>PACMAD clade</taxon>
        <taxon>Panicoideae</taxon>
        <taxon>Panicodae</taxon>
        <taxon>Paniceae</taxon>
        <taxon>Melinidinae</taxon>
        <taxon>Urochloa</taxon>
    </lineage>
</organism>
<reference evidence="3" key="1">
    <citation type="submission" date="2024-06" db="EMBL/GenBank/DDBJ databases">
        <authorList>
            <person name="Ryan C."/>
        </authorList>
    </citation>
    <scope>NUCLEOTIDE SEQUENCE [LARGE SCALE GENOMIC DNA]</scope>
</reference>
<dbReference type="PANTHER" id="PTHR33377:SF50">
    <property type="entry name" value="NB-ARC DOMAIN-CONTAINING PROTEIN"/>
    <property type="match status" value="1"/>
</dbReference>
<dbReference type="Proteomes" id="UP001497457">
    <property type="component" value="Chromosome 24b"/>
</dbReference>
<keyword evidence="3" id="KW-1185">Reference proteome</keyword>
<protein>
    <recommendedName>
        <fullName evidence="1">NB-ARC domain-containing protein</fullName>
    </recommendedName>
</protein>
<dbReference type="InterPro" id="IPR002182">
    <property type="entry name" value="NB-ARC"/>
</dbReference>
<dbReference type="PANTHER" id="PTHR33377">
    <property type="entry name" value="OS10G0134700 PROTEIN-RELATED"/>
    <property type="match status" value="1"/>
</dbReference>
<name>A0ABC9B9I2_9POAL</name>
<dbReference type="InterPro" id="IPR027417">
    <property type="entry name" value="P-loop_NTPase"/>
</dbReference>
<dbReference type="Gene3D" id="3.40.50.300">
    <property type="entry name" value="P-loop containing nucleotide triphosphate hydrolases"/>
    <property type="match status" value="1"/>
</dbReference>
<proteinExistence type="predicted"/>
<evidence type="ECO:0000313" key="3">
    <source>
        <dbReference type="Proteomes" id="UP001497457"/>
    </source>
</evidence>
<sequence>MIAFPMAAFLNAITADIANRFVAFFMDKFSTVTSQTNEGKRLQHDLQRLLLRVRIIIEEAEGRCMTNKAMIYQLNILRKEMYRGYFTMDSLRIQGYKELKDHDVSHSSAPSEFNPAKRRFFCTGNKHMEKDTHQVLQNLNNIMVDMSEFVAILNNCPVLYRQPYSMHMYIGKCMFGRQMEMERVMDFLVQIEHPSMESLGVLPIVGTIFVGKTTLIGHVCNDSRVRRHFSRIVLVTEDETRDESVSTLNYGGVIVHQDNSNDQSERLLTIIEFSRNIDEVSWNSLYSSAKGCGASGSRMIITSRSNDIIKFGTTQPLVLSSLPLEAYWYLFKILVFGSIDSNDHPRLESIAMEMARWMNGSFIDAHIMSDFLRKNLDVQNWCMCLATVKKNIQRNIYLYGEDPYALAGKNKSISYQVDNNIVFYSQHRACRGKDSVPVITVHDLCGSAVKREGEFDVLLWKSNILPYKSYVASCMIEESS</sequence>
<dbReference type="EMBL" id="OZ075134">
    <property type="protein sequence ID" value="CAL4995303.1"/>
    <property type="molecule type" value="Genomic_DNA"/>
</dbReference>